<dbReference type="Pfam" id="PF01520">
    <property type="entry name" value="Amidase_3"/>
    <property type="match status" value="1"/>
</dbReference>
<dbReference type="InterPro" id="IPR036779">
    <property type="entry name" value="LysM_dom_sf"/>
</dbReference>
<evidence type="ECO:0000256" key="3">
    <source>
        <dbReference type="ARBA" id="ARBA00022801"/>
    </source>
</evidence>
<dbReference type="OrthoDB" id="9806267at2"/>
<dbReference type="GO" id="GO:0009253">
    <property type="term" value="P:peptidoglycan catabolic process"/>
    <property type="evidence" value="ECO:0007669"/>
    <property type="project" value="InterPro"/>
</dbReference>
<dbReference type="SUPFAM" id="SSF54106">
    <property type="entry name" value="LysM domain"/>
    <property type="match status" value="1"/>
</dbReference>
<evidence type="ECO:0000313" key="6">
    <source>
        <dbReference type="EMBL" id="SEO59648.1"/>
    </source>
</evidence>
<dbReference type="PANTHER" id="PTHR30404">
    <property type="entry name" value="N-ACETYLMURAMOYL-L-ALANINE AMIDASE"/>
    <property type="match status" value="1"/>
</dbReference>
<dbReference type="Pfam" id="PF11741">
    <property type="entry name" value="AMIN"/>
    <property type="match status" value="1"/>
</dbReference>
<dbReference type="GO" id="GO:0030288">
    <property type="term" value="C:outer membrane-bounded periplasmic space"/>
    <property type="evidence" value="ECO:0007669"/>
    <property type="project" value="TreeGrafter"/>
</dbReference>
<feature type="chain" id="PRO_5011474548" description="N-acetylmuramoyl-L-alanine amidase" evidence="4">
    <location>
        <begin position="20"/>
        <end position="425"/>
    </location>
</feature>
<keyword evidence="4" id="KW-0732">Signal</keyword>
<evidence type="ECO:0000256" key="1">
    <source>
        <dbReference type="ARBA" id="ARBA00001561"/>
    </source>
</evidence>
<dbReference type="Proteomes" id="UP000199657">
    <property type="component" value="Unassembled WGS sequence"/>
</dbReference>
<evidence type="ECO:0000256" key="4">
    <source>
        <dbReference type="SAM" id="SignalP"/>
    </source>
</evidence>
<evidence type="ECO:0000259" key="5">
    <source>
        <dbReference type="PROSITE" id="PS51782"/>
    </source>
</evidence>
<dbReference type="Gene3D" id="3.10.350.10">
    <property type="entry name" value="LysM domain"/>
    <property type="match status" value="1"/>
</dbReference>
<dbReference type="SUPFAM" id="SSF53187">
    <property type="entry name" value="Zn-dependent exopeptidases"/>
    <property type="match status" value="1"/>
</dbReference>
<gene>
    <name evidence="6" type="ORF">SAMN04488052_101897</name>
</gene>
<dbReference type="EC" id="3.5.1.28" evidence="2"/>
<feature type="signal peptide" evidence="4">
    <location>
        <begin position="1"/>
        <end position="19"/>
    </location>
</feature>
<dbReference type="AlphaFoldDB" id="A0A1H8R0J3"/>
<dbReference type="SMART" id="SM00257">
    <property type="entry name" value="LysM"/>
    <property type="match status" value="1"/>
</dbReference>
<feature type="domain" description="LysM" evidence="5">
    <location>
        <begin position="380"/>
        <end position="423"/>
    </location>
</feature>
<dbReference type="PROSITE" id="PS51782">
    <property type="entry name" value="LYSM"/>
    <property type="match status" value="1"/>
</dbReference>
<keyword evidence="3" id="KW-0378">Hydrolase</keyword>
<dbReference type="EMBL" id="FOEG01000001">
    <property type="protein sequence ID" value="SEO59648.1"/>
    <property type="molecule type" value="Genomic_DNA"/>
</dbReference>
<accession>A0A1H8R0J3</accession>
<dbReference type="CDD" id="cd02696">
    <property type="entry name" value="MurNAc-LAA"/>
    <property type="match status" value="1"/>
</dbReference>
<dbReference type="InterPro" id="IPR002508">
    <property type="entry name" value="MurNAc-LAA_cat"/>
</dbReference>
<keyword evidence="7" id="KW-1185">Reference proteome</keyword>
<protein>
    <recommendedName>
        <fullName evidence="2">N-acetylmuramoyl-L-alanine amidase</fullName>
        <ecNumber evidence="2">3.5.1.28</ecNumber>
    </recommendedName>
</protein>
<dbReference type="CDD" id="cd00118">
    <property type="entry name" value="LysM"/>
    <property type="match status" value="1"/>
</dbReference>
<evidence type="ECO:0000313" key="7">
    <source>
        <dbReference type="Proteomes" id="UP000199657"/>
    </source>
</evidence>
<dbReference type="Pfam" id="PF01476">
    <property type="entry name" value="LysM"/>
    <property type="match status" value="1"/>
</dbReference>
<reference evidence="6 7" key="1">
    <citation type="submission" date="2016-10" db="EMBL/GenBank/DDBJ databases">
        <authorList>
            <person name="de Groot N.N."/>
        </authorList>
    </citation>
    <scope>NUCLEOTIDE SEQUENCE [LARGE SCALE GENOMIC DNA]</scope>
    <source>
        <strain evidence="6 7">CGMCC 1.6291</strain>
    </source>
</reference>
<dbReference type="GO" id="GO:0008745">
    <property type="term" value="F:N-acetylmuramoyl-L-alanine amidase activity"/>
    <property type="evidence" value="ECO:0007669"/>
    <property type="project" value="UniProtKB-EC"/>
</dbReference>
<dbReference type="Gene3D" id="3.40.630.40">
    <property type="entry name" value="Zn-dependent exopeptidases"/>
    <property type="match status" value="1"/>
</dbReference>
<dbReference type="PANTHER" id="PTHR30404:SF0">
    <property type="entry name" value="N-ACETYLMURAMOYL-L-ALANINE AMIDASE AMIC"/>
    <property type="match status" value="1"/>
</dbReference>
<evidence type="ECO:0000256" key="2">
    <source>
        <dbReference type="ARBA" id="ARBA00011901"/>
    </source>
</evidence>
<dbReference type="InterPro" id="IPR021731">
    <property type="entry name" value="AMIN_dom"/>
</dbReference>
<proteinExistence type="predicted"/>
<dbReference type="Gene3D" id="2.60.40.3500">
    <property type="match status" value="1"/>
</dbReference>
<dbReference type="STRING" id="406100.SAMN04488052_101897"/>
<name>A0A1H8R0J3_9GAMM</name>
<dbReference type="InterPro" id="IPR050695">
    <property type="entry name" value="N-acetylmuramoyl_amidase_3"/>
</dbReference>
<dbReference type="InterPro" id="IPR018392">
    <property type="entry name" value="LysM"/>
</dbReference>
<comment type="catalytic activity">
    <reaction evidence="1">
        <text>Hydrolyzes the link between N-acetylmuramoyl residues and L-amino acid residues in certain cell-wall glycopeptides.</text>
        <dbReference type="EC" id="3.5.1.28"/>
    </reaction>
</comment>
<sequence>MARLLTLLMLFVVSSTLVASQVQVENVRTSAGSERTRVVFDLSGEVDHRVFNLKDPDRVVIDITGAALSDASSISDAGLVQRMRSAARGEGDLRVVLDTDGPVRTQSFLVRPNDQYGHRLVVDLHPGEERDEPVRTAEGSAQRDFVVAIDPGHGGRDPGAIGPTGLTEKEVVLEVGRKLYHLLDEAPGIKPLMIRDSDIYVPLSERRETARSNNADIFVSLHADATESGGPRGSSVYTLSQTGASSQAASLLAQRENAADLLGDISLSDKDDMTRSVLVDLSRGATLEASVELAGDVLHELAGVGPIHRGDVERAGFVVLKSLDMPSVLVELAFISNPEEERRLREADHQWDLARAVASGVNSYAERHRPSGARMASSGREYEVQSGDTLSGIASEHRVSVSDLRSANDLNGDVLSVGTTLRIPE</sequence>
<organism evidence="6 7">
    <name type="scientific">Aquisalimonas asiatica</name>
    <dbReference type="NCBI Taxonomy" id="406100"/>
    <lineage>
        <taxon>Bacteria</taxon>
        <taxon>Pseudomonadati</taxon>
        <taxon>Pseudomonadota</taxon>
        <taxon>Gammaproteobacteria</taxon>
        <taxon>Chromatiales</taxon>
        <taxon>Ectothiorhodospiraceae</taxon>
        <taxon>Aquisalimonas</taxon>
    </lineage>
</organism>
<dbReference type="SMART" id="SM00646">
    <property type="entry name" value="Ami_3"/>
    <property type="match status" value="1"/>
</dbReference>